<reference evidence="4 5" key="1">
    <citation type="submission" date="2017-11" db="EMBL/GenBank/DDBJ databases">
        <title>The genome of Rhizophagus clarus HR1 reveals common genetic basis of auxotrophy among arbuscular mycorrhizal fungi.</title>
        <authorList>
            <person name="Kobayashi Y."/>
        </authorList>
    </citation>
    <scope>NUCLEOTIDE SEQUENCE [LARGE SCALE GENOMIC DNA]</scope>
    <source>
        <strain evidence="4 5">HR1</strain>
    </source>
</reference>
<dbReference type="AlphaFoldDB" id="A0A2Z6QS92"/>
<dbReference type="PROSITE" id="PS50822">
    <property type="entry name" value="PIWI"/>
    <property type="match status" value="1"/>
</dbReference>
<dbReference type="Pfam" id="PF16488">
    <property type="entry name" value="ArgoL2"/>
    <property type="match status" value="1"/>
</dbReference>
<comment type="caution">
    <text evidence="4">The sequence shown here is derived from an EMBL/GenBank/DDBJ whole genome shotgun (WGS) entry which is preliminary data.</text>
</comment>
<dbReference type="SUPFAM" id="SSF53098">
    <property type="entry name" value="Ribonuclease H-like"/>
    <property type="match status" value="1"/>
</dbReference>
<dbReference type="GO" id="GO:0003723">
    <property type="term" value="F:RNA binding"/>
    <property type="evidence" value="ECO:0007669"/>
    <property type="project" value="InterPro"/>
</dbReference>
<accession>A0A2Z6QS92</accession>
<dbReference type="CDD" id="cd02846">
    <property type="entry name" value="PAZ_argonaute_like"/>
    <property type="match status" value="1"/>
</dbReference>
<protein>
    <recommendedName>
        <fullName evidence="6">Piwi domain-containing protein</fullName>
    </recommendedName>
</protein>
<evidence type="ECO:0000313" key="5">
    <source>
        <dbReference type="Proteomes" id="UP000247702"/>
    </source>
</evidence>
<dbReference type="Pfam" id="PF16487">
    <property type="entry name" value="ArgoMid"/>
    <property type="match status" value="1"/>
</dbReference>
<dbReference type="InterPro" id="IPR012337">
    <property type="entry name" value="RNaseH-like_sf"/>
</dbReference>
<keyword evidence="5" id="KW-1185">Reference proteome</keyword>
<dbReference type="Pfam" id="PF02171">
    <property type="entry name" value="Piwi"/>
    <property type="match status" value="1"/>
</dbReference>
<dbReference type="InterPro" id="IPR032474">
    <property type="entry name" value="Argonaute_N"/>
</dbReference>
<dbReference type="InterPro" id="IPR032472">
    <property type="entry name" value="ArgoL2"/>
</dbReference>
<dbReference type="InterPro" id="IPR003100">
    <property type="entry name" value="PAZ_dom"/>
</dbReference>
<dbReference type="InterPro" id="IPR003165">
    <property type="entry name" value="Piwi"/>
</dbReference>
<dbReference type="Pfam" id="PF02170">
    <property type="entry name" value="PAZ"/>
    <property type="match status" value="1"/>
</dbReference>
<dbReference type="SMART" id="SM00949">
    <property type="entry name" value="PAZ"/>
    <property type="match status" value="1"/>
</dbReference>
<evidence type="ECO:0000313" key="4">
    <source>
        <dbReference type="EMBL" id="GBB87984.1"/>
    </source>
</evidence>
<dbReference type="CDD" id="cd04657">
    <property type="entry name" value="Piwi_ago-like"/>
    <property type="match status" value="1"/>
</dbReference>
<evidence type="ECO:0000259" key="2">
    <source>
        <dbReference type="PROSITE" id="PS50821"/>
    </source>
</evidence>
<dbReference type="PANTHER" id="PTHR22891">
    <property type="entry name" value="EUKARYOTIC TRANSLATION INITIATION FACTOR 2C"/>
    <property type="match status" value="1"/>
</dbReference>
<dbReference type="Gene3D" id="3.30.420.10">
    <property type="entry name" value="Ribonuclease H-like superfamily/Ribonuclease H"/>
    <property type="match status" value="1"/>
</dbReference>
<name>A0A2Z6QS92_9GLOM</name>
<dbReference type="STRING" id="94130.A0A2Z6QS92"/>
<organism evidence="4 5">
    <name type="scientific">Rhizophagus clarus</name>
    <dbReference type="NCBI Taxonomy" id="94130"/>
    <lineage>
        <taxon>Eukaryota</taxon>
        <taxon>Fungi</taxon>
        <taxon>Fungi incertae sedis</taxon>
        <taxon>Mucoromycota</taxon>
        <taxon>Glomeromycotina</taxon>
        <taxon>Glomeromycetes</taxon>
        <taxon>Glomerales</taxon>
        <taxon>Glomeraceae</taxon>
        <taxon>Rhizophagus</taxon>
    </lineage>
</organism>
<dbReference type="Pfam" id="PF16486">
    <property type="entry name" value="ArgoN"/>
    <property type="match status" value="1"/>
</dbReference>
<dbReference type="EMBL" id="BEXD01000502">
    <property type="protein sequence ID" value="GBB87984.1"/>
    <property type="molecule type" value="Genomic_DNA"/>
</dbReference>
<dbReference type="PROSITE" id="PS50821">
    <property type="entry name" value="PAZ"/>
    <property type="match status" value="1"/>
</dbReference>
<dbReference type="InterPro" id="IPR032473">
    <property type="entry name" value="Argonaute_Mid_dom"/>
</dbReference>
<dbReference type="Gene3D" id="2.170.260.10">
    <property type="entry name" value="paz domain"/>
    <property type="match status" value="1"/>
</dbReference>
<feature type="domain" description="PAZ" evidence="2">
    <location>
        <begin position="221"/>
        <end position="333"/>
    </location>
</feature>
<evidence type="ECO:0008006" key="6">
    <source>
        <dbReference type="Google" id="ProtNLM"/>
    </source>
</evidence>
<proteinExistence type="inferred from homology"/>
<feature type="domain" description="Piwi" evidence="3">
    <location>
        <begin position="503"/>
        <end position="800"/>
    </location>
</feature>
<dbReference type="Pfam" id="PF08699">
    <property type="entry name" value="ArgoL1"/>
    <property type="match status" value="1"/>
</dbReference>
<dbReference type="InterPro" id="IPR036085">
    <property type="entry name" value="PAZ_dom_sf"/>
</dbReference>
<sequence>MEEPAFKITQFVKRPDFGKEGPKLNVRTNYFEVTKMQNANFVHYEVTISPVVPRRLNWRIFNHLVDKYQEAFGDSRPVFDGKTNMYAHTKLPFGDIYNFEVELEEDAPVVRGRPLRKFKVRLIRKQEIVLEELFRFLRARGSRTNDCHMAITAMDIIISHKISTKYPTVGRSFYVQPQRTYPLSGGLEAWRGYFQSARPTVSGKMMINVDLTATAFYEKCPLVEMVAKILGKRSPNDLRRGLSVNDRHKVEDIIRGLKIKDNHRRGSGRKFRIEGLTETPASHTMFDRGDGSTIDVKTYFYDTYNLRLIFPFLPCVTVRRGIKFPIEVCEVLPEQRYIRKLNGKQTKEMIKFARQNPSLRANMINEGLNILNYRNNEYLRQFGMDISNDMAVVKARVLPTPTIQYQSSFEPENGAWDLRNKRLATGATLGSWSVLVFLNEDDLPDGVIEVFMREFVNTCQYTGLNVPNKHPPLSRANPIGNIEESLKLAWLKAGNTAKANPQLILCVLPEIVKELYAEIKRVGETIIGVATQCIQHEHMFKPNKQYCANVCLKMNVKLGGMNSFLRNIPFVGEMPTILIGADVSHPGENESPSYAGLCGSMDARASRYAASIRVQGGRDEIINDLANMVKELLKAFYQTCGSKPQRILFYRDGVSENQFEHVLKKEINAIRAACQALDDRYRPTITFVVVQKRHHTRFFPIEKKYTDRSGNCLPGTVIDSDITHPFEFDFFLQSHAGIIGTSRPAHYHVLFDENGFNADKLQILSYYLCYIYARCTRAVSLVPPVYYAHLVTARARLYSRQGVVKPELQRVMYFM</sequence>
<dbReference type="Proteomes" id="UP000247702">
    <property type="component" value="Unassembled WGS sequence"/>
</dbReference>
<evidence type="ECO:0000259" key="3">
    <source>
        <dbReference type="PROSITE" id="PS50822"/>
    </source>
</evidence>
<dbReference type="InterPro" id="IPR036397">
    <property type="entry name" value="RNaseH_sf"/>
</dbReference>
<comment type="similarity">
    <text evidence="1">Belongs to the argonaute family.</text>
</comment>
<dbReference type="InterPro" id="IPR045246">
    <property type="entry name" value="Piwi_ago-like"/>
</dbReference>
<dbReference type="Gene3D" id="3.40.50.2300">
    <property type="match status" value="1"/>
</dbReference>
<dbReference type="SMART" id="SM01163">
    <property type="entry name" value="DUF1785"/>
    <property type="match status" value="1"/>
</dbReference>
<gene>
    <name evidence="4" type="ORF">RclHR1_01450012</name>
</gene>
<dbReference type="InterPro" id="IPR014811">
    <property type="entry name" value="ArgoL1"/>
</dbReference>
<dbReference type="SMART" id="SM00950">
    <property type="entry name" value="Piwi"/>
    <property type="match status" value="1"/>
</dbReference>
<evidence type="ECO:0000256" key="1">
    <source>
        <dbReference type="RuleBase" id="RU361178"/>
    </source>
</evidence>
<dbReference type="SUPFAM" id="SSF101690">
    <property type="entry name" value="PAZ domain"/>
    <property type="match status" value="1"/>
</dbReference>